<feature type="binding site" evidence="15">
    <location>
        <position position="543"/>
    </location>
    <ligand>
        <name>Ca(2+)</name>
        <dbReference type="ChEBI" id="CHEBI:29108"/>
    </ligand>
</feature>
<comment type="subcellular location">
    <subcellularLocation>
        <location evidence="3">Secreted</location>
        <location evidence="3">Extracellular space</location>
    </subcellularLocation>
</comment>
<evidence type="ECO:0000256" key="7">
    <source>
        <dbReference type="ARBA" id="ARBA00022723"/>
    </source>
</evidence>
<dbReference type="SUPFAM" id="SSF52743">
    <property type="entry name" value="Subtilisin-like"/>
    <property type="match status" value="1"/>
</dbReference>
<reference evidence="19" key="1">
    <citation type="submission" date="2022-01" db="EMBL/GenBank/DDBJ databases">
        <title>Comparative genomics reveals a dynamic genome evolution in the ectomycorrhizal milk-cap (Lactarius) mushrooms.</title>
        <authorList>
            <consortium name="DOE Joint Genome Institute"/>
            <person name="Lebreton A."/>
            <person name="Tang N."/>
            <person name="Kuo A."/>
            <person name="LaButti K."/>
            <person name="Drula E."/>
            <person name="Barry K."/>
            <person name="Clum A."/>
            <person name="Lipzen A."/>
            <person name="Mousain D."/>
            <person name="Ng V."/>
            <person name="Wang R."/>
            <person name="Wang X."/>
            <person name="Dai Y."/>
            <person name="Henrissat B."/>
            <person name="Grigoriev I.V."/>
            <person name="Guerin-Laguette A."/>
            <person name="Yu F."/>
            <person name="Martin F.M."/>
        </authorList>
    </citation>
    <scope>NUCLEOTIDE SEQUENCE</scope>
    <source>
        <strain evidence="19">QP</strain>
    </source>
</reference>
<keyword evidence="8 17" id="KW-0732">Signal</keyword>
<comment type="catalytic activity">
    <reaction evidence="1">
        <text>Release of an N-terminal tripeptide from a polypeptide.</text>
        <dbReference type="EC" id="3.4.14.10"/>
    </reaction>
</comment>
<evidence type="ECO:0000256" key="11">
    <source>
        <dbReference type="ARBA" id="ARBA00022837"/>
    </source>
</evidence>
<dbReference type="GO" id="GO:0046872">
    <property type="term" value="F:metal ion binding"/>
    <property type="evidence" value="ECO:0007669"/>
    <property type="project" value="UniProtKB-UniRule"/>
</dbReference>
<organism evidence="19 20">
    <name type="scientific">Lactarius akahatsu</name>
    <dbReference type="NCBI Taxonomy" id="416441"/>
    <lineage>
        <taxon>Eukaryota</taxon>
        <taxon>Fungi</taxon>
        <taxon>Dikarya</taxon>
        <taxon>Basidiomycota</taxon>
        <taxon>Agaricomycotina</taxon>
        <taxon>Agaricomycetes</taxon>
        <taxon>Russulales</taxon>
        <taxon>Russulaceae</taxon>
        <taxon>Lactarius</taxon>
    </lineage>
</organism>
<dbReference type="PROSITE" id="PS00138">
    <property type="entry name" value="SUBTILASE_SER"/>
    <property type="match status" value="1"/>
</dbReference>
<evidence type="ECO:0000256" key="4">
    <source>
        <dbReference type="ARBA" id="ARBA00012462"/>
    </source>
</evidence>
<dbReference type="GO" id="GO:0006508">
    <property type="term" value="P:proteolysis"/>
    <property type="evidence" value="ECO:0007669"/>
    <property type="project" value="UniProtKB-KW"/>
</dbReference>
<name>A0AAD4LG59_9AGAM</name>
<keyword evidence="12" id="KW-0843">Virulence</keyword>
<evidence type="ECO:0000256" key="10">
    <source>
        <dbReference type="ARBA" id="ARBA00022825"/>
    </source>
</evidence>
<dbReference type="SMART" id="SM00944">
    <property type="entry name" value="Pro-kuma_activ"/>
    <property type="match status" value="1"/>
</dbReference>
<evidence type="ECO:0000259" key="18">
    <source>
        <dbReference type="PROSITE" id="PS51695"/>
    </source>
</evidence>
<feature type="active site" description="Charge relay system" evidence="15">
    <location>
        <position position="500"/>
    </location>
</feature>
<feature type="chain" id="PRO_5042078702" description="tripeptidyl-peptidase II" evidence="17">
    <location>
        <begin position="23"/>
        <end position="588"/>
    </location>
</feature>
<keyword evidence="11 15" id="KW-0106">Calcium</keyword>
<protein>
    <recommendedName>
        <fullName evidence="4">tripeptidyl-peptidase II</fullName>
        <ecNumber evidence="4">3.4.14.10</ecNumber>
    </recommendedName>
</protein>
<comment type="caution">
    <text evidence="19">The sequence shown here is derived from an EMBL/GenBank/DDBJ whole genome shotgun (WGS) entry which is preliminary data.</text>
</comment>
<evidence type="ECO:0000256" key="6">
    <source>
        <dbReference type="ARBA" id="ARBA00022670"/>
    </source>
</evidence>
<feature type="active site" description="Charge relay system" evidence="15">
    <location>
        <position position="302"/>
    </location>
</feature>
<evidence type="ECO:0000256" key="14">
    <source>
        <dbReference type="ARBA" id="ARBA00023180"/>
    </source>
</evidence>
<gene>
    <name evidence="19" type="ORF">EDB92DRAFT_1880200</name>
</gene>
<keyword evidence="13" id="KW-0865">Zymogen</keyword>
<keyword evidence="6 15" id="KW-0645">Protease</keyword>
<keyword evidence="20" id="KW-1185">Reference proteome</keyword>
<feature type="binding site" evidence="15">
    <location>
        <position position="561"/>
    </location>
    <ligand>
        <name>Ca(2+)</name>
        <dbReference type="ChEBI" id="CHEBI:29108"/>
    </ligand>
</feature>
<dbReference type="PANTHER" id="PTHR14218">
    <property type="entry name" value="PROTEASE S8 TRIPEPTIDYL PEPTIDASE I CLN2"/>
    <property type="match status" value="1"/>
</dbReference>
<evidence type="ECO:0000313" key="19">
    <source>
        <dbReference type="EMBL" id="KAH8986205.1"/>
    </source>
</evidence>
<evidence type="ECO:0000256" key="13">
    <source>
        <dbReference type="ARBA" id="ARBA00023145"/>
    </source>
</evidence>
<dbReference type="CDD" id="cd11377">
    <property type="entry name" value="Pro-peptidase_S53"/>
    <property type="match status" value="1"/>
</dbReference>
<keyword evidence="7 15" id="KW-0479">Metal-binding</keyword>
<dbReference type="GO" id="GO:0005576">
    <property type="term" value="C:extracellular region"/>
    <property type="evidence" value="ECO:0007669"/>
    <property type="project" value="UniProtKB-SubCell"/>
</dbReference>
<dbReference type="EC" id="3.4.14.10" evidence="4"/>
<dbReference type="Pfam" id="PF09286">
    <property type="entry name" value="Pro-kuma_activ"/>
    <property type="match status" value="1"/>
</dbReference>
<feature type="binding site" evidence="15">
    <location>
        <position position="563"/>
    </location>
    <ligand>
        <name>Ca(2+)</name>
        <dbReference type="ChEBI" id="CHEBI:29108"/>
    </ligand>
</feature>
<evidence type="ECO:0000256" key="5">
    <source>
        <dbReference type="ARBA" id="ARBA00022525"/>
    </source>
</evidence>
<dbReference type="Proteomes" id="UP001201163">
    <property type="component" value="Unassembled WGS sequence"/>
</dbReference>
<feature type="region of interest" description="Disordered" evidence="16">
    <location>
        <begin position="202"/>
        <end position="221"/>
    </location>
</feature>
<keyword evidence="14" id="KW-0325">Glycoprotein</keyword>
<evidence type="ECO:0000256" key="15">
    <source>
        <dbReference type="PROSITE-ProRule" id="PRU01032"/>
    </source>
</evidence>
<dbReference type="EMBL" id="JAKELL010000056">
    <property type="protein sequence ID" value="KAH8986205.1"/>
    <property type="molecule type" value="Genomic_DNA"/>
</dbReference>
<keyword evidence="10 15" id="KW-0720">Serine protease</keyword>
<evidence type="ECO:0000256" key="2">
    <source>
        <dbReference type="ARBA" id="ARBA00002451"/>
    </source>
</evidence>
<evidence type="ECO:0000256" key="9">
    <source>
        <dbReference type="ARBA" id="ARBA00022801"/>
    </source>
</evidence>
<dbReference type="SUPFAM" id="SSF54897">
    <property type="entry name" value="Protease propeptides/inhibitors"/>
    <property type="match status" value="1"/>
</dbReference>
<sequence length="588" mass="63811">MRHHRISFLSILVTVPFGSITTLSPWDDMRTKHSWNTVPSMWEILGSPPAGTTIDLCVALEPQRENALTEVLYEVSDPTHPRYGAHLSREQVAEIVAPGPDTLEIVHSWLGHHNVPAESVSVTHGGSSLTLTGVPISQANNLLGASYQLYRHVETNETIIRTIGYSLPATLYAHVQTVAPTTCFATPHRWWRAPLKHSGRVAGRKAKVESEEPTTVLSDRDVSDETTPSFLRWQYRTWGYTPTSASQNSLGIVGFNEQYPSPWDLGAFMDKYKFGVYATFTIVEVNGGRYDANNPHFEANLDVQYAEAIAYPTPHTFYSTGRGPRGTDNPYLSWLNYILKQENIPQTISVSYGNEEKDYPRDEAIYACRLFGQLGLRGVSVLFASGDFGVGSGDCKAKDGSVLFGPIFPATCPFVTSVGGTTGGGSLPEVAASLSGGGFSNLFGRPNYQQQAVSSYLQNLGGQYQGMYNPSGRGFPDIAAQALKFPIFLNGKMLFVSGTSGSTPVVAAIISLLNDYLISQGRSPLGFLNPWLYGGGLSGLNDITSGSNPGCNTDGFRTMVGWDPVTGLGTPDFERLLESLPVIPKPTG</sequence>
<dbReference type="InterPro" id="IPR023828">
    <property type="entry name" value="Peptidase_S8_Ser-AS"/>
</dbReference>
<evidence type="ECO:0000313" key="20">
    <source>
        <dbReference type="Proteomes" id="UP001201163"/>
    </source>
</evidence>
<dbReference type="PANTHER" id="PTHR14218:SF15">
    <property type="entry name" value="TRIPEPTIDYL-PEPTIDASE 1"/>
    <property type="match status" value="1"/>
</dbReference>
<dbReference type="InterPro" id="IPR030400">
    <property type="entry name" value="Sedolisin_dom"/>
</dbReference>
<evidence type="ECO:0000256" key="16">
    <source>
        <dbReference type="SAM" id="MobiDB-lite"/>
    </source>
</evidence>
<evidence type="ECO:0000256" key="12">
    <source>
        <dbReference type="ARBA" id="ARBA00023026"/>
    </source>
</evidence>
<dbReference type="GO" id="GO:0004252">
    <property type="term" value="F:serine-type endopeptidase activity"/>
    <property type="evidence" value="ECO:0007669"/>
    <property type="project" value="UniProtKB-UniRule"/>
</dbReference>
<dbReference type="CDD" id="cd04056">
    <property type="entry name" value="Peptidases_S53"/>
    <property type="match status" value="1"/>
</dbReference>
<dbReference type="InterPro" id="IPR015366">
    <property type="entry name" value="S53_propep"/>
</dbReference>
<keyword evidence="9 15" id="KW-0378">Hydrolase</keyword>
<feature type="binding site" evidence="15">
    <location>
        <position position="542"/>
    </location>
    <ligand>
        <name>Ca(2+)</name>
        <dbReference type="ChEBI" id="CHEBI:29108"/>
    </ligand>
</feature>
<evidence type="ECO:0000256" key="17">
    <source>
        <dbReference type="SAM" id="SignalP"/>
    </source>
</evidence>
<dbReference type="InterPro" id="IPR050819">
    <property type="entry name" value="Tripeptidyl-peptidase_I"/>
</dbReference>
<dbReference type="Gene3D" id="3.40.50.200">
    <property type="entry name" value="Peptidase S8/S53 domain"/>
    <property type="match status" value="1"/>
</dbReference>
<feature type="active site" description="Charge relay system" evidence="15">
    <location>
        <position position="298"/>
    </location>
</feature>
<dbReference type="PROSITE" id="PS51695">
    <property type="entry name" value="SEDOLISIN"/>
    <property type="match status" value="1"/>
</dbReference>
<feature type="signal peptide" evidence="17">
    <location>
        <begin position="1"/>
        <end position="22"/>
    </location>
</feature>
<feature type="domain" description="Peptidase S53" evidence="18">
    <location>
        <begin position="225"/>
        <end position="583"/>
    </location>
</feature>
<dbReference type="AlphaFoldDB" id="A0AAD4LG59"/>
<keyword evidence="5" id="KW-0964">Secreted</keyword>
<comment type="cofactor">
    <cofactor evidence="15">
        <name>Ca(2+)</name>
        <dbReference type="ChEBI" id="CHEBI:29108"/>
    </cofactor>
    <text evidence="15">Binds 1 Ca(2+) ion per subunit.</text>
</comment>
<evidence type="ECO:0000256" key="8">
    <source>
        <dbReference type="ARBA" id="ARBA00022729"/>
    </source>
</evidence>
<evidence type="ECO:0000256" key="1">
    <source>
        <dbReference type="ARBA" id="ARBA00001910"/>
    </source>
</evidence>
<evidence type="ECO:0000256" key="3">
    <source>
        <dbReference type="ARBA" id="ARBA00004239"/>
    </source>
</evidence>
<dbReference type="GO" id="GO:0008240">
    <property type="term" value="F:tripeptidyl-peptidase activity"/>
    <property type="evidence" value="ECO:0007669"/>
    <property type="project" value="UniProtKB-EC"/>
</dbReference>
<dbReference type="FunFam" id="3.40.50.200:FF:000015">
    <property type="entry name" value="Tripeptidyl peptidase A"/>
    <property type="match status" value="1"/>
</dbReference>
<comment type="function">
    <text evidence="2">Secreted tripeptidyl-peptidase which degrades proteins at acidic pHs and is involved in virulence.</text>
</comment>
<accession>A0AAD4LG59</accession>
<dbReference type="InterPro" id="IPR036852">
    <property type="entry name" value="Peptidase_S8/S53_dom_sf"/>
</dbReference>
<proteinExistence type="predicted"/>